<feature type="compositionally biased region" description="Polar residues" evidence="1">
    <location>
        <begin position="367"/>
        <end position="378"/>
    </location>
</feature>
<dbReference type="RefSeq" id="XP_014667427.1">
    <property type="nucleotide sequence ID" value="XM_014811941.1"/>
</dbReference>
<protein>
    <submittedName>
        <fullName evidence="3">Uncharacterized protein LOC106809001</fullName>
    </submittedName>
</protein>
<feature type="region of interest" description="Disordered" evidence="1">
    <location>
        <begin position="399"/>
        <end position="430"/>
    </location>
</feature>
<dbReference type="Proteomes" id="UP000695022">
    <property type="component" value="Unplaced"/>
</dbReference>
<keyword evidence="2" id="KW-1185">Reference proteome</keyword>
<feature type="region of interest" description="Disordered" evidence="1">
    <location>
        <begin position="223"/>
        <end position="278"/>
    </location>
</feature>
<proteinExistence type="predicted"/>
<dbReference type="GeneID" id="106809001"/>
<evidence type="ECO:0000313" key="2">
    <source>
        <dbReference type="Proteomes" id="UP000695022"/>
    </source>
</evidence>
<evidence type="ECO:0000313" key="3">
    <source>
        <dbReference type="RefSeq" id="XP_014667427.1"/>
    </source>
</evidence>
<gene>
    <name evidence="3" type="primary">LOC106809001</name>
</gene>
<organism evidence="2 3">
    <name type="scientific">Priapulus caudatus</name>
    <name type="common">Priapulid worm</name>
    <dbReference type="NCBI Taxonomy" id="37621"/>
    <lineage>
        <taxon>Eukaryota</taxon>
        <taxon>Metazoa</taxon>
        <taxon>Ecdysozoa</taxon>
        <taxon>Scalidophora</taxon>
        <taxon>Priapulida</taxon>
        <taxon>Priapulimorpha</taxon>
        <taxon>Priapulimorphida</taxon>
        <taxon>Priapulidae</taxon>
        <taxon>Priapulus</taxon>
    </lineage>
</organism>
<sequence length="430" mass="47004">MFITICYLYLGWAIRRRELRDDMAWLQLVQRHLARGSVVFRSQTLQQAVSRSSFLGADVDGRASEQTLVRQGSRSVLLLTPEQQVNIDTWTLFLDRDLPVRVPVSRHKTLVLVEARQRPLVADRVTASVGTKQGKMLKLSDSAAPLAWQGGDPYGLLIELSISELSSLGQAFMRGCLMLEEELEVVRMMSVSFTGQPQQLLHDSQLCSAPASRRLHLCRRTAETTMAPPSAPPTLPRKSAAARDSASLAPHPRHGRRSTAGARSPRAADPATPDPWSLPRVASVARKVSQILADFRRRTSGDEVNGGAPSRPVSAHDSETMHQGTDSSRYCAPNSSMYFVDSELDFAIAWGRHTDSDSDRGDGTPRFQLSSAPSSRASLVTAAPSRGISETNLATLISRKLEPPLPPASDEPTGHQGEPADDGEFALRDQ</sequence>
<feature type="region of interest" description="Disordered" evidence="1">
    <location>
        <begin position="355"/>
        <end position="386"/>
    </location>
</feature>
<reference evidence="3" key="1">
    <citation type="submission" date="2025-08" db="UniProtKB">
        <authorList>
            <consortium name="RefSeq"/>
        </authorList>
    </citation>
    <scope>IDENTIFICATION</scope>
</reference>
<evidence type="ECO:0000256" key="1">
    <source>
        <dbReference type="SAM" id="MobiDB-lite"/>
    </source>
</evidence>
<name>A0ABM1E5F6_PRICU</name>
<accession>A0ABM1E5F6</accession>
<feature type="region of interest" description="Disordered" evidence="1">
    <location>
        <begin position="297"/>
        <end position="328"/>
    </location>
</feature>